<feature type="compositionally biased region" description="Low complexity" evidence="8">
    <location>
        <begin position="1"/>
        <end position="18"/>
    </location>
</feature>
<dbReference type="eggNOG" id="KOG3900">
    <property type="taxonomic scope" value="Eukaryota"/>
</dbReference>
<dbReference type="EMBL" id="KN122157">
    <property type="protein sequence ID" value="KFO32508.1"/>
    <property type="molecule type" value="Genomic_DNA"/>
</dbReference>
<comment type="subcellular location">
    <subcellularLocation>
        <location evidence="1">Secreted</location>
    </subcellularLocation>
</comment>
<accession>A0A091DPV3</accession>
<evidence type="ECO:0000256" key="4">
    <source>
        <dbReference type="ARBA" id="ARBA00023030"/>
    </source>
</evidence>
<dbReference type="Proteomes" id="UP000028990">
    <property type="component" value="Unassembled WGS sequence"/>
</dbReference>
<dbReference type="GO" id="GO:0005615">
    <property type="term" value="C:extracellular space"/>
    <property type="evidence" value="ECO:0007669"/>
    <property type="project" value="TreeGrafter"/>
</dbReference>
<evidence type="ECO:0000256" key="6">
    <source>
        <dbReference type="ARBA" id="ARBA00023180"/>
    </source>
</evidence>
<reference evidence="10 11" key="1">
    <citation type="submission" date="2013-11" db="EMBL/GenBank/DDBJ databases">
        <title>The Damaraland mole rat (Fukomys damarensis) genome and evolution of African mole rats.</title>
        <authorList>
            <person name="Gladyshev V.N."/>
            <person name="Fang X."/>
        </authorList>
    </citation>
    <scope>NUCLEOTIDE SEQUENCE [LARGE SCALE GENOMIC DNA]</scope>
    <source>
        <tissue evidence="10">Liver</tissue>
    </source>
</reference>
<dbReference type="PROSITE" id="PS51362">
    <property type="entry name" value="TGF_BETA_2"/>
    <property type="match status" value="1"/>
</dbReference>
<comment type="similarity">
    <text evidence="2 7">Belongs to the TGF-beta family.</text>
</comment>
<feature type="region of interest" description="Disordered" evidence="8">
    <location>
        <begin position="1"/>
        <end position="35"/>
    </location>
</feature>
<keyword evidence="3" id="KW-0964">Secreted</keyword>
<protein>
    <submittedName>
        <fullName evidence="10">Bone morphogenetic protein 8B</fullName>
    </submittedName>
</protein>
<dbReference type="Pfam" id="PF00019">
    <property type="entry name" value="TGF_beta"/>
    <property type="match status" value="1"/>
</dbReference>
<dbReference type="STRING" id="885580.ENSFDAP00000004256"/>
<name>A0A091DPV3_FUKDA</name>
<dbReference type="InterPro" id="IPR029034">
    <property type="entry name" value="Cystine-knot_cytokine"/>
</dbReference>
<dbReference type="InterPro" id="IPR001839">
    <property type="entry name" value="TGF-b_C"/>
</dbReference>
<sequence>MVTFFSASPSSIRAPRAARPLKRRQPKKTNELPHANKLPGIFDVVHGSHGRQVCRRHELYVSFQDLGWLDWVIAPQGYSAYYCEGECSFPLDSCMNATNHAILQSLVHLMKPDAVPKACCAPTKLSATSVLYYDSSNNVILRKHRNMVVKACGCH</sequence>
<proteinExistence type="inferred from homology"/>
<dbReference type="eggNOG" id="KOG3822">
    <property type="taxonomic scope" value="Eukaryota"/>
</dbReference>
<keyword evidence="11" id="KW-1185">Reference proteome</keyword>
<dbReference type="InterPro" id="IPR015615">
    <property type="entry name" value="TGF-beta-rel"/>
</dbReference>
<keyword evidence="4 7" id="KW-0339">Growth factor</keyword>
<dbReference type="SMART" id="SM00204">
    <property type="entry name" value="TGFB"/>
    <property type="match status" value="1"/>
</dbReference>
<dbReference type="InterPro" id="IPR017948">
    <property type="entry name" value="TGFb_CS"/>
</dbReference>
<dbReference type="SUPFAM" id="SSF57501">
    <property type="entry name" value="Cystine-knot cytokines"/>
    <property type="match status" value="1"/>
</dbReference>
<keyword evidence="6" id="KW-0325">Glycoprotein</keyword>
<evidence type="ECO:0000256" key="5">
    <source>
        <dbReference type="ARBA" id="ARBA00023157"/>
    </source>
</evidence>
<dbReference type="FunFam" id="2.10.90.10:FF:000020">
    <property type="entry name" value="bone morphogenetic protein 8B"/>
    <property type="match status" value="1"/>
</dbReference>
<dbReference type="PANTHER" id="PTHR11848:SF119">
    <property type="entry name" value="TGF-BETA FAMILY PROFILE DOMAIN-CONTAINING PROTEIN"/>
    <property type="match status" value="1"/>
</dbReference>
<dbReference type="AlphaFoldDB" id="A0A091DPV3"/>
<evidence type="ECO:0000256" key="8">
    <source>
        <dbReference type="SAM" id="MobiDB-lite"/>
    </source>
</evidence>
<evidence type="ECO:0000256" key="1">
    <source>
        <dbReference type="ARBA" id="ARBA00004613"/>
    </source>
</evidence>
<feature type="domain" description="TGF-beta family profile" evidence="9">
    <location>
        <begin position="21"/>
        <end position="155"/>
    </location>
</feature>
<evidence type="ECO:0000259" key="9">
    <source>
        <dbReference type="PROSITE" id="PS51362"/>
    </source>
</evidence>
<evidence type="ECO:0000256" key="3">
    <source>
        <dbReference type="ARBA" id="ARBA00022525"/>
    </source>
</evidence>
<evidence type="ECO:0000313" key="11">
    <source>
        <dbReference type="Proteomes" id="UP000028990"/>
    </source>
</evidence>
<evidence type="ECO:0000256" key="2">
    <source>
        <dbReference type="ARBA" id="ARBA00006656"/>
    </source>
</evidence>
<dbReference type="Gene3D" id="2.10.90.10">
    <property type="entry name" value="Cystine-knot cytokines"/>
    <property type="match status" value="1"/>
</dbReference>
<keyword evidence="5" id="KW-1015">Disulfide bond</keyword>
<dbReference type="PROSITE" id="PS00250">
    <property type="entry name" value="TGF_BETA_1"/>
    <property type="match status" value="1"/>
</dbReference>
<dbReference type="PRINTS" id="PR00669">
    <property type="entry name" value="INHIBINA"/>
</dbReference>
<gene>
    <name evidence="10" type="ORF">H920_06069</name>
</gene>
<evidence type="ECO:0000256" key="7">
    <source>
        <dbReference type="RuleBase" id="RU000354"/>
    </source>
</evidence>
<organism evidence="10 11">
    <name type="scientific">Fukomys damarensis</name>
    <name type="common">Damaraland mole rat</name>
    <name type="synonym">Cryptomys damarensis</name>
    <dbReference type="NCBI Taxonomy" id="885580"/>
    <lineage>
        <taxon>Eukaryota</taxon>
        <taxon>Metazoa</taxon>
        <taxon>Chordata</taxon>
        <taxon>Craniata</taxon>
        <taxon>Vertebrata</taxon>
        <taxon>Euteleostomi</taxon>
        <taxon>Mammalia</taxon>
        <taxon>Eutheria</taxon>
        <taxon>Euarchontoglires</taxon>
        <taxon>Glires</taxon>
        <taxon>Rodentia</taxon>
        <taxon>Hystricomorpha</taxon>
        <taxon>Bathyergidae</taxon>
        <taxon>Fukomys</taxon>
    </lineage>
</organism>
<dbReference type="PANTHER" id="PTHR11848">
    <property type="entry name" value="TGF-BETA FAMILY"/>
    <property type="match status" value="1"/>
</dbReference>
<dbReference type="GO" id="GO:0008083">
    <property type="term" value="F:growth factor activity"/>
    <property type="evidence" value="ECO:0007669"/>
    <property type="project" value="UniProtKB-KW"/>
</dbReference>
<dbReference type="GO" id="GO:0005125">
    <property type="term" value="F:cytokine activity"/>
    <property type="evidence" value="ECO:0007669"/>
    <property type="project" value="TreeGrafter"/>
</dbReference>
<evidence type="ECO:0000313" key="10">
    <source>
        <dbReference type="EMBL" id="KFO32508.1"/>
    </source>
</evidence>